<comment type="caution">
    <text evidence="1">The sequence shown here is derived from an EMBL/GenBank/DDBJ whole genome shotgun (WGS) entry which is preliminary data.</text>
</comment>
<sequence length="425" mass="48072">MSSWPSLQALKERRVRALVARQPIAVCLRGLPREHARTVSDILVPQIRRSPFRQEEYINEVYLVAQMLECLQSKVRRIVDVNFIDLIDGMMGKFHDHFPNEAAVTWVPDYADDKIHPVKTVLNAKIVTPFPDNVTFERQSRWNIRLDVIPASTDYSPSFVDTNARYDSLHRDQHMHTPVYDVSPVSMRAISRASDLETVVHKGLNTGFNPPSPQKRKVSQPISDDAFYEIKRRRQGLTNPVDNKLRAQPISSMDICTPLSEANSLRAETSDDCGTPNSELQTQAMALVVDFLERMKAAGSVADRYHVISANDASKLCRSRMGQIDSSMASPNTDPSSPNISAPDSAVDMDHVDLQQQQIALEQKQILRNYQEFSERKLRKNAGIISPVSDGERRAFEDIFLEHSPGWSPITECSTDQRNTTMEEI</sequence>
<accession>A0ABR3RBN2</accession>
<evidence type="ECO:0000313" key="1">
    <source>
        <dbReference type="EMBL" id="KAL1601869.1"/>
    </source>
</evidence>
<organism evidence="1 2">
    <name type="scientific">Nothophoma quercina</name>
    <dbReference type="NCBI Taxonomy" id="749835"/>
    <lineage>
        <taxon>Eukaryota</taxon>
        <taxon>Fungi</taxon>
        <taxon>Dikarya</taxon>
        <taxon>Ascomycota</taxon>
        <taxon>Pezizomycotina</taxon>
        <taxon>Dothideomycetes</taxon>
        <taxon>Pleosporomycetidae</taxon>
        <taxon>Pleosporales</taxon>
        <taxon>Pleosporineae</taxon>
        <taxon>Didymellaceae</taxon>
        <taxon>Nothophoma</taxon>
    </lineage>
</organism>
<keyword evidence="2" id="KW-1185">Reference proteome</keyword>
<reference evidence="1 2" key="1">
    <citation type="submission" date="2024-02" db="EMBL/GenBank/DDBJ databases">
        <title>De novo assembly and annotation of 12 fungi associated with fruit tree decline syndrome in Ontario, Canada.</title>
        <authorList>
            <person name="Sulman M."/>
            <person name="Ellouze W."/>
            <person name="Ilyukhin E."/>
        </authorList>
    </citation>
    <scope>NUCLEOTIDE SEQUENCE [LARGE SCALE GENOMIC DNA]</scope>
    <source>
        <strain evidence="1 2">M97-236</strain>
    </source>
</reference>
<dbReference type="Proteomes" id="UP001521222">
    <property type="component" value="Unassembled WGS sequence"/>
</dbReference>
<dbReference type="EMBL" id="JAKIXB020000015">
    <property type="protein sequence ID" value="KAL1601869.1"/>
    <property type="molecule type" value="Genomic_DNA"/>
</dbReference>
<gene>
    <name evidence="1" type="ORF">SLS59_005034</name>
</gene>
<name>A0ABR3RBN2_9PLEO</name>
<protein>
    <submittedName>
        <fullName evidence="1">Uncharacterized protein</fullName>
    </submittedName>
</protein>
<proteinExistence type="predicted"/>
<evidence type="ECO:0000313" key="2">
    <source>
        <dbReference type="Proteomes" id="UP001521222"/>
    </source>
</evidence>